<keyword evidence="2" id="KW-1185">Reference proteome</keyword>
<proteinExistence type="predicted"/>
<evidence type="ECO:0000313" key="1">
    <source>
        <dbReference type="EMBL" id="GFS62859.1"/>
    </source>
</evidence>
<protein>
    <submittedName>
        <fullName evidence="1">Uncharacterized protein</fullName>
    </submittedName>
</protein>
<organism evidence="1 2">
    <name type="scientific">Trichonephila inaurata madagascariensis</name>
    <dbReference type="NCBI Taxonomy" id="2747483"/>
    <lineage>
        <taxon>Eukaryota</taxon>
        <taxon>Metazoa</taxon>
        <taxon>Ecdysozoa</taxon>
        <taxon>Arthropoda</taxon>
        <taxon>Chelicerata</taxon>
        <taxon>Arachnida</taxon>
        <taxon>Araneae</taxon>
        <taxon>Araneomorphae</taxon>
        <taxon>Entelegynae</taxon>
        <taxon>Araneoidea</taxon>
        <taxon>Nephilidae</taxon>
        <taxon>Trichonephila</taxon>
        <taxon>Trichonephila inaurata</taxon>
    </lineage>
</organism>
<sequence length="118" mass="13585">MHRKRRMRPNGEKERKPTLKHSLERVHSLSLPVSIVRFPLKHSFSTMRFFLFVAFVTLLAALQGASAQGTPWERAQCLICRGNDQERFNCCEKTKMCCDGRIKLIGNFPKPSTTSYGR</sequence>
<dbReference type="EMBL" id="BMAV01027862">
    <property type="protein sequence ID" value="GFS62859.1"/>
    <property type="molecule type" value="Genomic_DNA"/>
</dbReference>
<dbReference type="AlphaFoldDB" id="A0A8X6IXP9"/>
<accession>A0A8X6IXP9</accession>
<dbReference type="OrthoDB" id="6434357at2759"/>
<gene>
    <name evidence="1" type="ORF">TNIN_295081</name>
</gene>
<comment type="caution">
    <text evidence="1">The sequence shown here is derived from an EMBL/GenBank/DDBJ whole genome shotgun (WGS) entry which is preliminary data.</text>
</comment>
<evidence type="ECO:0000313" key="2">
    <source>
        <dbReference type="Proteomes" id="UP000886998"/>
    </source>
</evidence>
<name>A0A8X6IXP9_9ARAC</name>
<reference evidence="1" key="1">
    <citation type="submission" date="2020-08" db="EMBL/GenBank/DDBJ databases">
        <title>Multicomponent nature underlies the extraordinary mechanical properties of spider dragline silk.</title>
        <authorList>
            <person name="Kono N."/>
            <person name="Nakamura H."/>
            <person name="Mori M."/>
            <person name="Yoshida Y."/>
            <person name="Ohtoshi R."/>
            <person name="Malay A.D."/>
            <person name="Moran D.A.P."/>
            <person name="Tomita M."/>
            <person name="Numata K."/>
            <person name="Arakawa K."/>
        </authorList>
    </citation>
    <scope>NUCLEOTIDE SEQUENCE</scope>
</reference>
<dbReference type="Proteomes" id="UP000886998">
    <property type="component" value="Unassembled WGS sequence"/>
</dbReference>